<dbReference type="SMR" id="A2EC84"/>
<proteinExistence type="predicted"/>
<dbReference type="RefSeq" id="XP_001321984.1">
    <property type="nucleotide sequence ID" value="XM_001321949.1"/>
</dbReference>
<feature type="compositionally biased region" description="Polar residues" evidence="2">
    <location>
        <begin position="222"/>
        <end position="239"/>
    </location>
</feature>
<evidence type="ECO:0000313" key="3">
    <source>
        <dbReference type="EMBL" id="EAY09761.1"/>
    </source>
</evidence>
<dbReference type="AlphaFoldDB" id="A2EC84"/>
<evidence type="ECO:0000256" key="2">
    <source>
        <dbReference type="SAM" id="MobiDB-lite"/>
    </source>
</evidence>
<keyword evidence="4" id="KW-1185">Reference proteome</keyword>
<dbReference type="VEuPathDB" id="TrichDB:TVAG_414120"/>
<dbReference type="Proteomes" id="UP000001542">
    <property type="component" value="Unassembled WGS sequence"/>
</dbReference>
<organism evidence="3 4">
    <name type="scientific">Trichomonas vaginalis (strain ATCC PRA-98 / G3)</name>
    <dbReference type="NCBI Taxonomy" id="412133"/>
    <lineage>
        <taxon>Eukaryota</taxon>
        <taxon>Metamonada</taxon>
        <taxon>Parabasalia</taxon>
        <taxon>Trichomonadida</taxon>
        <taxon>Trichomonadidae</taxon>
        <taxon>Trichomonas</taxon>
    </lineage>
</organism>
<dbReference type="VEuPathDB" id="TrichDB:TVAGG3_0205620"/>
<feature type="region of interest" description="Disordered" evidence="2">
    <location>
        <begin position="187"/>
        <end position="206"/>
    </location>
</feature>
<evidence type="ECO:0000256" key="1">
    <source>
        <dbReference type="SAM" id="Coils"/>
    </source>
</evidence>
<feature type="region of interest" description="Disordered" evidence="2">
    <location>
        <begin position="213"/>
        <end position="239"/>
    </location>
</feature>
<gene>
    <name evidence="3" type="ORF">TVAG_414120</name>
</gene>
<evidence type="ECO:0000313" key="4">
    <source>
        <dbReference type="Proteomes" id="UP000001542"/>
    </source>
</evidence>
<name>A2EC84_TRIV3</name>
<reference evidence="3" key="1">
    <citation type="submission" date="2006-10" db="EMBL/GenBank/DDBJ databases">
        <authorList>
            <person name="Amadeo P."/>
            <person name="Zhao Q."/>
            <person name="Wortman J."/>
            <person name="Fraser-Liggett C."/>
            <person name="Carlton J."/>
        </authorList>
    </citation>
    <scope>NUCLEOTIDE SEQUENCE</scope>
    <source>
        <strain evidence="3">G3</strain>
    </source>
</reference>
<accession>A2EC84</accession>
<dbReference type="OrthoDB" id="10596366at2759"/>
<feature type="coiled-coil region" evidence="1">
    <location>
        <begin position="75"/>
        <end position="106"/>
    </location>
</feature>
<sequence length="239" mass="28150">MNRSRTSTPIKSPKREAKPIQNVEEEFCKRTLNLMTAFYENLPIAEILNFPPVEKVEVPQEKKCQFNSSIVDLRLKRAQENQQKLIREYNEKYDSHINEVKEMLKSSTSTLDDVFHSEPVDRPPKPLYIMNAEKDKEAEKVIKRRYMKSLNILKMEPIMKERLQESEKRGKERAAWRVNRMSKVNNETKHADHSPHPWKGTSTLKERELIKYKPDGGYPVTKNMNKTNNSVNVQSDEEY</sequence>
<dbReference type="KEGG" id="tva:4767684"/>
<protein>
    <submittedName>
        <fullName evidence="3">Uncharacterized protein</fullName>
    </submittedName>
</protein>
<dbReference type="InParanoid" id="A2EC84"/>
<keyword evidence="1" id="KW-0175">Coiled coil</keyword>
<reference evidence="3" key="2">
    <citation type="journal article" date="2007" name="Science">
        <title>Draft genome sequence of the sexually transmitted pathogen Trichomonas vaginalis.</title>
        <authorList>
            <person name="Carlton J.M."/>
            <person name="Hirt R.P."/>
            <person name="Silva J.C."/>
            <person name="Delcher A.L."/>
            <person name="Schatz M."/>
            <person name="Zhao Q."/>
            <person name="Wortman J.R."/>
            <person name="Bidwell S.L."/>
            <person name="Alsmark U.C.M."/>
            <person name="Besteiro S."/>
            <person name="Sicheritz-Ponten T."/>
            <person name="Noel C.J."/>
            <person name="Dacks J.B."/>
            <person name="Foster P.G."/>
            <person name="Simillion C."/>
            <person name="Van de Peer Y."/>
            <person name="Miranda-Saavedra D."/>
            <person name="Barton G.J."/>
            <person name="Westrop G.D."/>
            <person name="Mueller S."/>
            <person name="Dessi D."/>
            <person name="Fiori P.L."/>
            <person name="Ren Q."/>
            <person name="Paulsen I."/>
            <person name="Zhang H."/>
            <person name="Bastida-Corcuera F.D."/>
            <person name="Simoes-Barbosa A."/>
            <person name="Brown M.T."/>
            <person name="Hayes R.D."/>
            <person name="Mukherjee M."/>
            <person name="Okumura C.Y."/>
            <person name="Schneider R."/>
            <person name="Smith A.J."/>
            <person name="Vanacova S."/>
            <person name="Villalvazo M."/>
            <person name="Haas B.J."/>
            <person name="Pertea M."/>
            <person name="Feldblyum T.V."/>
            <person name="Utterback T.R."/>
            <person name="Shu C.L."/>
            <person name="Osoegawa K."/>
            <person name="de Jong P.J."/>
            <person name="Hrdy I."/>
            <person name="Horvathova L."/>
            <person name="Zubacova Z."/>
            <person name="Dolezal P."/>
            <person name="Malik S.B."/>
            <person name="Logsdon J.M. Jr."/>
            <person name="Henze K."/>
            <person name="Gupta A."/>
            <person name="Wang C.C."/>
            <person name="Dunne R.L."/>
            <person name="Upcroft J.A."/>
            <person name="Upcroft P."/>
            <person name="White O."/>
            <person name="Salzberg S.L."/>
            <person name="Tang P."/>
            <person name="Chiu C.-H."/>
            <person name="Lee Y.-S."/>
            <person name="Embley T.M."/>
            <person name="Coombs G.H."/>
            <person name="Mottram J.C."/>
            <person name="Tachezy J."/>
            <person name="Fraser-Liggett C.M."/>
            <person name="Johnson P.J."/>
        </authorList>
    </citation>
    <scope>NUCLEOTIDE SEQUENCE [LARGE SCALE GENOMIC DNA]</scope>
    <source>
        <strain evidence="3">G3</strain>
    </source>
</reference>
<dbReference type="EMBL" id="DS113351">
    <property type="protein sequence ID" value="EAY09761.1"/>
    <property type="molecule type" value="Genomic_DNA"/>
</dbReference>